<reference evidence="3 4" key="1">
    <citation type="submission" date="2014-07" db="EMBL/GenBank/DDBJ databases">
        <title>Complete genome sequence of Corynebacterium atypicum DSM 44849: identifiction of the mycolic acid biosynthesis genes.</title>
        <authorList>
            <person name="Tippelt A."/>
            <person name="Mollmann S."/>
            <person name="Albersmeier A."/>
            <person name="Jaenicke S."/>
            <person name="Ruckert C."/>
            <person name="Tauch A."/>
        </authorList>
    </citation>
    <scope>NUCLEOTIDE SEQUENCE [LARGE SCALE GENOMIC DNA]</scope>
    <source>
        <strain evidence="3 4">R2070</strain>
    </source>
</reference>
<protein>
    <recommendedName>
        <fullName evidence="2">Long Rib domain-containing protein</fullName>
    </recommendedName>
</protein>
<dbReference type="Proteomes" id="UP000028504">
    <property type="component" value="Chromosome"/>
</dbReference>
<feature type="region of interest" description="Disordered" evidence="1">
    <location>
        <begin position="276"/>
        <end position="313"/>
    </location>
</feature>
<dbReference type="Pfam" id="PF18957">
    <property type="entry name" value="RibLong"/>
    <property type="match status" value="2"/>
</dbReference>
<feature type="region of interest" description="Disordered" evidence="1">
    <location>
        <begin position="568"/>
        <end position="592"/>
    </location>
</feature>
<accession>A0ABN4DIB9</accession>
<evidence type="ECO:0000259" key="2">
    <source>
        <dbReference type="Pfam" id="PF18957"/>
    </source>
</evidence>
<feature type="region of interest" description="Disordered" evidence="1">
    <location>
        <begin position="354"/>
        <end position="383"/>
    </location>
</feature>
<evidence type="ECO:0000313" key="3">
    <source>
        <dbReference type="EMBL" id="AIG64874.1"/>
    </source>
</evidence>
<gene>
    <name evidence="3" type="ORF">CATYP_10330</name>
</gene>
<feature type="compositionally biased region" description="Pro residues" evidence="1">
    <location>
        <begin position="741"/>
        <end position="750"/>
    </location>
</feature>
<dbReference type="InterPro" id="IPR044055">
    <property type="entry name" value="RibLong"/>
</dbReference>
<feature type="compositionally biased region" description="Polar residues" evidence="1">
    <location>
        <begin position="570"/>
        <end position="583"/>
    </location>
</feature>
<proteinExistence type="predicted"/>
<sequence length="750" mass="79162">MWRETGAGEGVSAGTGATYNPLLGDKTVGGYKVYASVLTAEGAAANAQMKSANPPGFWAQETQKMLKEHPEYLEKTFVTETKDNGDYGFQGDSNTQWEHSYMWVEDKNGNPMPGYSSYTRPVFGSPAPGTRTVPHTLPSAQVIGRYINVNHALIGDVVPLKLDITNFNQSTKPAKRGETAELKLTGTLSETGYTVVWTKNNNSKALKTCEVTTTVDAASCTFDIPGDAKDGDIFTATLRTKDEQANPVASDSLIVHEGEAQKYEPRYEDVAAGTTSAAPLFDDSTTDDVENGPVPTGAKFELGPNAPAGAQVDPTTGVVTIPQLEYHEVTVPVTVVYIDGSRDATSVTFTETTNAPAPRIDTGDRDQVPHSGAPTELDDSVVNPAGVTGKVVRGENGDPVDGATVTVGEMGNVYMTIPPTAAVGDDYKVVYEKDGNTIGESPIEVTHPTPSVNVHEKDQIPNDGAFQRLDDIIANGTDQTTGTLVDGEGNPVEGAEVRIDVNGNACVKVPAAATPGDGYKIVYKNGDETLAESPITVVPNESQRYDVDYTAEYQDGITVEKGLPDRKLTSAPSFRDTTTNSIVGENDRPAASFELGDGAPSWVTVARDGRLGLQPGDDVEARDYEVPVKVTYGDGSSETVSVQVKVTESTAPRVEVGQPDEVANSGELVKVDDKVVNPDGVTGKVVDQGGDEVPGSTVTVDPSDGSVMVSVPEGTEPGDYKVVFAKDGKTVGESPITVVPAPDPQDPPTP</sequence>
<dbReference type="EMBL" id="CP008944">
    <property type="protein sequence ID" value="AIG64874.1"/>
    <property type="molecule type" value="Genomic_DNA"/>
</dbReference>
<feature type="domain" description="Long Rib" evidence="2">
    <location>
        <begin position="549"/>
        <end position="647"/>
    </location>
</feature>
<dbReference type="RefSeq" id="WP_038607166.1">
    <property type="nucleotide sequence ID" value="NZ_CP008944.1"/>
</dbReference>
<evidence type="ECO:0000256" key="1">
    <source>
        <dbReference type="SAM" id="MobiDB-lite"/>
    </source>
</evidence>
<name>A0ABN4DIB9_9CORY</name>
<evidence type="ECO:0000313" key="4">
    <source>
        <dbReference type="Proteomes" id="UP000028504"/>
    </source>
</evidence>
<organism evidence="3 4">
    <name type="scientific">Corynebacterium atypicum</name>
    <dbReference type="NCBI Taxonomy" id="191610"/>
    <lineage>
        <taxon>Bacteria</taxon>
        <taxon>Bacillati</taxon>
        <taxon>Actinomycetota</taxon>
        <taxon>Actinomycetes</taxon>
        <taxon>Mycobacteriales</taxon>
        <taxon>Corynebacteriaceae</taxon>
        <taxon>Corynebacterium</taxon>
    </lineage>
</organism>
<dbReference type="NCBIfam" id="NF038186">
    <property type="entry name" value="YPDG_rpt"/>
    <property type="match status" value="1"/>
</dbReference>
<feature type="domain" description="Long Rib" evidence="2">
    <location>
        <begin position="260"/>
        <end position="350"/>
    </location>
</feature>
<keyword evidence="4" id="KW-1185">Reference proteome</keyword>
<feature type="region of interest" description="Disordered" evidence="1">
    <location>
        <begin position="731"/>
        <end position="750"/>
    </location>
</feature>